<dbReference type="EMBL" id="CATNWA010019204">
    <property type="protein sequence ID" value="CAI9611907.1"/>
    <property type="molecule type" value="Genomic_DNA"/>
</dbReference>
<accession>A0ABN9GR25</accession>
<protein>
    <submittedName>
        <fullName evidence="1">Uncharacterized protein</fullName>
    </submittedName>
</protein>
<comment type="caution">
    <text evidence="1">The sequence shown here is derived from an EMBL/GenBank/DDBJ whole genome shotgun (WGS) entry which is preliminary data.</text>
</comment>
<keyword evidence="2" id="KW-1185">Reference proteome</keyword>
<feature type="non-terminal residue" evidence="1">
    <location>
        <position position="51"/>
    </location>
</feature>
<name>A0ABN9GR25_9NEOB</name>
<gene>
    <name evidence="1" type="ORF">SPARVUS_LOCUS14621531</name>
</gene>
<evidence type="ECO:0000313" key="2">
    <source>
        <dbReference type="Proteomes" id="UP001162483"/>
    </source>
</evidence>
<reference evidence="1" key="1">
    <citation type="submission" date="2023-05" db="EMBL/GenBank/DDBJ databases">
        <authorList>
            <person name="Stuckert A."/>
        </authorList>
    </citation>
    <scope>NUCLEOTIDE SEQUENCE</scope>
</reference>
<proteinExistence type="predicted"/>
<organism evidence="1 2">
    <name type="scientific">Staurois parvus</name>
    <dbReference type="NCBI Taxonomy" id="386267"/>
    <lineage>
        <taxon>Eukaryota</taxon>
        <taxon>Metazoa</taxon>
        <taxon>Chordata</taxon>
        <taxon>Craniata</taxon>
        <taxon>Vertebrata</taxon>
        <taxon>Euteleostomi</taxon>
        <taxon>Amphibia</taxon>
        <taxon>Batrachia</taxon>
        <taxon>Anura</taxon>
        <taxon>Neobatrachia</taxon>
        <taxon>Ranoidea</taxon>
        <taxon>Ranidae</taxon>
        <taxon>Staurois</taxon>
    </lineage>
</organism>
<dbReference type="Proteomes" id="UP001162483">
    <property type="component" value="Unassembled WGS sequence"/>
</dbReference>
<sequence>MSAFVFRVPFPATSGHMRTELVGNLKIVKVTFTKYTKITEYNIPVSNHFTY</sequence>
<evidence type="ECO:0000313" key="1">
    <source>
        <dbReference type="EMBL" id="CAI9611907.1"/>
    </source>
</evidence>